<reference evidence="9" key="1">
    <citation type="submission" date="2021-02" db="EMBL/GenBank/DDBJ databases">
        <authorList>
            <person name="Dougan E. K."/>
            <person name="Rhodes N."/>
            <person name="Thang M."/>
            <person name="Chan C."/>
        </authorList>
    </citation>
    <scope>NUCLEOTIDE SEQUENCE</scope>
</reference>
<dbReference type="Gene3D" id="3.40.50.150">
    <property type="entry name" value="Vaccinia Virus protein VP39"/>
    <property type="match status" value="1"/>
</dbReference>
<evidence type="ECO:0000259" key="8">
    <source>
        <dbReference type="PROSITE" id="PS51686"/>
    </source>
</evidence>
<evidence type="ECO:0000256" key="7">
    <source>
        <dbReference type="SAM" id="MobiDB-lite"/>
    </source>
</evidence>
<evidence type="ECO:0000256" key="5">
    <source>
        <dbReference type="ARBA" id="ARBA00022884"/>
    </source>
</evidence>
<dbReference type="InterPro" id="IPR023267">
    <property type="entry name" value="RCMT"/>
</dbReference>
<comment type="caution">
    <text evidence="6">Lacks conserved residue(s) required for the propagation of feature annotation.</text>
</comment>
<dbReference type="Proteomes" id="UP000626109">
    <property type="component" value="Unassembled WGS sequence"/>
</dbReference>
<gene>
    <name evidence="9" type="ORF">PGLA2088_LOCUS42330</name>
</gene>
<comment type="caution">
    <text evidence="9">The sequence shown here is derived from an EMBL/GenBank/DDBJ whole genome shotgun (WGS) entry which is preliminary data.</text>
</comment>
<feature type="region of interest" description="Disordered" evidence="7">
    <location>
        <begin position="1"/>
        <end position="20"/>
    </location>
</feature>
<sequence length="171" mass="17614">MATPSSSSTSSAPSDEAPPAASIRWGNDAAFFGGHIYVQEASSLLPVAALVDAFKGSPLPAGLRVLDAAAAPGGKTTALASWVASAGGVVVANEPNASRSKALVDNLLRTGSMPWVAVTQLDARQCGSRWPEEFDAVLLDAPCSGESLTRRGDGIRPRRRSVPLPICSRSS</sequence>
<evidence type="ECO:0000256" key="3">
    <source>
        <dbReference type="ARBA" id="ARBA00022679"/>
    </source>
</evidence>
<feature type="binding site" evidence="6">
    <location>
        <position position="140"/>
    </location>
    <ligand>
        <name>S-adenosyl-L-methionine</name>
        <dbReference type="ChEBI" id="CHEBI:59789"/>
    </ligand>
</feature>
<comment type="similarity">
    <text evidence="1 6">Belongs to the class I-like SAM-binding methyltransferase superfamily. RsmB/NOP family.</text>
</comment>
<feature type="binding site" evidence="6">
    <location>
        <position position="122"/>
    </location>
    <ligand>
        <name>S-adenosyl-L-methionine</name>
        <dbReference type="ChEBI" id="CHEBI:59789"/>
    </ligand>
</feature>
<dbReference type="EMBL" id="CAJNNW010034248">
    <property type="protein sequence ID" value="CAE8722108.1"/>
    <property type="molecule type" value="Genomic_DNA"/>
</dbReference>
<dbReference type="GO" id="GO:0009383">
    <property type="term" value="F:rRNA (cytosine-C5-)-methyltransferase activity"/>
    <property type="evidence" value="ECO:0007669"/>
    <property type="project" value="TreeGrafter"/>
</dbReference>
<feature type="domain" description="SAM-dependent MTase RsmB/NOP-type" evidence="8">
    <location>
        <begin position="1"/>
        <end position="171"/>
    </location>
</feature>
<dbReference type="PANTHER" id="PTHR22807:SF30">
    <property type="entry name" value="28S RRNA (CYTOSINE(4447)-C(5))-METHYLTRANSFERASE-RELATED"/>
    <property type="match status" value="1"/>
</dbReference>
<dbReference type="AlphaFoldDB" id="A0A813L436"/>
<evidence type="ECO:0000256" key="1">
    <source>
        <dbReference type="ARBA" id="ARBA00007494"/>
    </source>
</evidence>
<dbReference type="GO" id="GO:0003723">
    <property type="term" value="F:RNA binding"/>
    <property type="evidence" value="ECO:0007669"/>
    <property type="project" value="UniProtKB-UniRule"/>
</dbReference>
<dbReference type="InterPro" id="IPR029063">
    <property type="entry name" value="SAM-dependent_MTases_sf"/>
</dbReference>
<dbReference type="InterPro" id="IPR018314">
    <property type="entry name" value="RsmB/NOL1/NOP2-like_CS"/>
</dbReference>
<accession>A0A813L436</accession>
<dbReference type="PROSITE" id="PS01153">
    <property type="entry name" value="NOL1_NOP2_SUN"/>
    <property type="match status" value="1"/>
</dbReference>
<feature type="binding site" evidence="6">
    <location>
        <begin position="69"/>
        <end position="75"/>
    </location>
    <ligand>
        <name>S-adenosyl-L-methionine</name>
        <dbReference type="ChEBI" id="CHEBI:59789"/>
    </ligand>
</feature>
<dbReference type="InterPro" id="IPR049560">
    <property type="entry name" value="MeTrfase_RsmB-F_NOP2_cat"/>
</dbReference>
<evidence type="ECO:0000313" key="10">
    <source>
        <dbReference type="Proteomes" id="UP000626109"/>
    </source>
</evidence>
<evidence type="ECO:0000256" key="6">
    <source>
        <dbReference type="PROSITE-ProRule" id="PRU01023"/>
    </source>
</evidence>
<dbReference type="CDD" id="cd02440">
    <property type="entry name" value="AdoMet_MTases"/>
    <property type="match status" value="1"/>
</dbReference>
<dbReference type="SUPFAM" id="SSF53335">
    <property type="entry name" value="S-adenosyl-L-methionine-dependent methyltransferases"/>
    <property type="match status" value="1"/>
</dbReference>
<keyword evidence="5 6" id="KW-0694">RNA-binding</keyword>
<dbReference type="PROSITE" id="PS51686">
    <property type="entry name" value="SAM_MT_RSMB_NOP"/>
    <property type="match status" value="1"/>
</dbReference>
<organism evidence="9 10">
    <name type="scientific">Polarella glacialis</name>
    <name type="common">Dinoflagellate</name>
    <dbReference type="NCBI Taxonomy" id="89957"/>
    <lineage>
        <taxon>Eukaryota</taxon>
        <taxon>Sar</taxon>
        <taxon>Alveolata</taxon>
        <taxon>Dinophyceae</taxon>
        <taxon>Suessiales</taxon>
        <taxon>Suessiaceae</taxon>
        <taxon>Polarella</taxon>
    </lineage>
</organism>
<dbReference type="InterPro" id="IPR001678">
    <property type="entry name" value="MeTrfase_RsmB-F_NOP2_dom"/>
</dbReference>
<dbReference type="PRINTS" id="PR02008">
    <property type="entry name" value="RCMTFAMILY"/>
</dbReference>
<keyword evidence="3 6" id="KW-0808">Transferase</keyword>
<dbReference type="PANTHER" id="PTHR22807">
    <property type="entry name" value="NOP2 YEAST -RELATED NOL1/NOP2/FMU SUN DOMAIN-CONTAINING"/>
    <property type="match status" value="1"/>
</dbReference>
<evidence type="ECO:0000256" key="2">
    <source>
        <dbReference type="ARBA" id="ARBA00022603"/>
    </source>
</evidence>
<keyword evidence="4 6" id="KW-0949">S-adenosyl-L-methionine</keyword>
<evidence type="ECO:0000313" key="9">
    <source>
        <dbReference type="EMBL" id="CAE8722108.1"/>
    </source>
</evidence>
<protein>
    <recommendedName>
        <fullName evidence="8">SAM-dependent MTase RsmB/NOP-type domain-containing protein</fullName>
    </recommendedName>
</protein>
<keyword evidence="2 6" id="KW-0489">Methyltransferase</keyword>
<name>A0A813L436_POLGL</name>
<feature type="binding site" evidence="6">
    <location>
        <position position="94"/>
    </location>
    <ligand>
        <name>S-adenosyl-L-methionine</name>
        <dbReference type="ChEBI" id="CHEBI:59789"/>
    </ligand>
</feature>
<proteinExistence type="inferred from homology"/>
<dbReference type="GO" id="GO:0070475">
    <property type="term" value="P:rRNA base methylation"/>
    <property type="evidence" value="ECO:0007669"/>
    <property type="project" value="TreeGrafter"/>
</dbReference>
<evidence type="ECO:0000256" key="4">
    <source>
        <dbReference type="ARBA" id="ARBA00022691"/>
    </source>
</evidence>
<dbReference type="Pfam" id="PF01189">
    <property type="entry name" value="Methyltr_RsmB-F"/>
    <property type="match status" value="1"/>
</dbReference>